<evidence type="ECO:0000259" key="2">
    <source>
        <dbReference type="PROSITE" id="PS50102"/>
    </source>
</evidence>
<evidence type="ECO:0000313" key="3">
    <source>
        <dbReference type="EMBL" id="SIT27486.1"/>
    </source>
</evidence>
<keyword evidence="4" id="KW-1185">Reference proteome</keyword>
<dbReference type="SUPFAM" id="SSF54928">
    <property type="entry name" value="RNA-binding domain, RBD"/>
    <property type="match status" value="1"/>
</dbReference>
<name>A0A173MGI5_9BACT</name>
<dbReference type="Pfam" id="PF00076">
    <property type="entry name" value="RRM_1"/>
    <property type="match status" value="1"/>
</dbReference>
<dbReference type="SMART" id="SM00360">
    <property type="entry name" value="RRM"/>
    <property type="match status" value="1"/>
</dbReference>
<dbReference type="STRING" id="477680.SAMN05421788_107248"/>
<feature type="domain" description="RRM" evidence="2">
    <location>
        <begin position="1"/>
        <end position="79"/>
    </location>
</feature>
<dbReference type="AlphaFoldDB" id="A0A173MGI5"/>
<sequence>MRLSVSSLPPDFDKYDLQRLFAPFGWVAYSKIFYDPITLKSTRKGVVEFREDRQAIAAMEGLQGKMVGQHPLNIKEKKARPFNDDNSNNNYDNNNNYR</sequence>
<proteinExistence type="predicted"/>
<dbReference type="PROSITE" id="PS50102">
    <property type="entry name" value="RRM"/>
    <property type="match status" value="1"/>
</dbReference>
<evidence type="ECO:0000313" key="4">
    <source>
        <dbReference type="Proteomes" id="UP000186917"/>
    </source>
</evidence>
<dbReference type="OrthoDB" id="9798855at2"/>
<dbReference type="KEGG" id="fln:FLA_2606"/>
<reference evidence="4" key="1">
    <citation type="submission" date="2017-01" db="EMBL/GenBank/DDBJ databases">
        <authorList>
            <person name="Varghese N."/>
            <person name="Submissions S."/>
        </authorList>
    </citation>
    <scope>NUCLEOTIDE SEQUENCE [LARGE SCALE GENOMIC DNA]</scope>
    <source>
        <strain evidence="4">DSM 21054</strain>
    </source>
</reference>
<dbReference type="GO" id="GO:0003723">
    <property type="term" value="F:RNA binding"/>
    <property type="evidence" value="ECO:0007669"/>
    <property type="project" value="InterPro"/>
</dbReference>
<accession>A0A173MGI5</accession>
<dbReference type="Proteomes" id="UP000186917">
    <property type="component" value="Unassembled WGS sequence"/>
</dbReference>
<evidence type="ECO:0000256" key="1">
    <source>
        <dbReference type="SAM" id="MobiDB-lite"/>
    </source>
</evidence>
<dbReference type="InterPro" id="IPR000504">
    <property type="entry name" value="RRM_dom"/>
</dbReference>
<protein>
    <submittedName>
        <fullName evidence="3">RNA recognition motif. (A.k.a. RRM, RBD, or RNP domain)</fullName>
    </submittedName>
</protein>
<dbReference type="InterPro" id="IPR012677">
    <property type="entry name" value="Nucleotide-bd_a/b_plait_sf"/>
</dbReference>
<dbReference type="CDD" id="cd00590">
    <property type="entry name" value="RRM_SF"/>
    <property type="match status" value="1"/>
</dbReference>
<dbReference type="Gene3D" id="3.30.70.330">
    <property type="match status" value="1"/>
</dbReference>
<feature type="region of interest" description="Disordered" evidence="1">
    <location>
        <begin position="69"/>
        <end position="98"/>
    </location>
</feature>
<dbReference type="InterPro" id="IPR035979">
    <property type="entry name" value="RBD_domain_sf"/>
</dbReference>
<gene>
    <name evidence="3" type="ORF">SAMN05421788_107248</name>
</gene>
<dbReference type="RefSeq" id="WP_076380852.1">
    <property type="nucleotide sequence ID" value="NZ_AP017422.1"/>
</dbReference>
<feature type="compositionally biased region" description="Basic and acidic residues" evidence="1">
    <location>
        <begin position="73"/>
        <end position="83"/>
    </location>
</feature>
<feature type="compositionally biased region" description="Low complexity" evidence="1">
    <location>
        <begin position="84"/>
        <end position="98"/>
    </location>
</feature>
<dbReference type="EMBL" id="FTOR01000007">
    <property type="protein sequence ID" value="SIT27486.1"/>
    <property type="molecule type" value="Genomic_DNA"/>
</dbReference>
<organism evidence="3 4">
    <name type="scientific">Filimonas lacunae</name>
    <dbReference type="NCBI Taxonomy" id="477680"/>
    <lineage>
        <taxon>Bacteria</taxon>
        <taxon>Pseudomonadati</taxon>
        <taxon>Bacteroidota</taxon>
        <taxon>Chitinophagia</taxon>
        <taxon>Chitinophagales</taxon>
        <taxon>Chitinophagaceae</taxon>
        <taxon>Filimonas</taxon>
    </lineage>
</organism>